<evidence type="ECO:0000313" key="3">
    <source>
        <dbReference type="EMBL" id="SDN61265.1"/>
    </source>
</evidence>
<dbReference type="EMBL" id="FNHI01000031">
    <property type="protein sequence ID" value="SDN61265.1"/>
    <property type="molecule type" value="Genomic_DNA"/>
</dbReference>
<proteinExistence type="predicted"/>
<feature type="region of interest" description="Disordered" evidence="1">
    <location>
        <begin position="64"/>
        <end position="87"/>
    </location>
</feature>
<protein>
    <submittedName>
        <fullName evidence="3">Uncharacterized protein</fullName>
    </submittedName>
</protein>
<keyword evidence="2" id="KW-0812">Transmembrane</keyword>
<name>A0A1H0CTZ5_9ACTN</name>
<reference evidence="4" key="1">
    <citation type="submission" date="2016-10" db="EMBL/GenBank/DDBJ databases">
        <authorList>
            <person name="Varghese N."/>
            <person name="Submissions S."/>
        </authorList>
    </citation>
    <scope>NUCLEOTIDE SEQUENCE [LARGE SCALE GENOMIC DNA]</scope>
    <source>
        <strain evidence="4">CGMCC 4.7042</strain>
    </source>
</reference>
<dbReference type="GeneID" id="40833920"/>
<evidence type="ECO:0000313" key="4">
    <source>
        <dbReference type="Proteomes" id="UP000199063"/>
    </source>
</evidence>
<dbReference type="AlphaFoldDB" id="A0A1H0CTZ5"/>
<keyword evidence="2" id="KW-0472">Membrane</keyword>
<evidence type="ECO:0000256" key="2">
    <source>
        <dbReference type="SAM" id="Phobius"/>
    </source>
</evidence>
<feature type="transmembrane region" description="Helical" evidence="2">
    <location>
        <begin position="6"/>
        <end position="26"/>
    </location>
</feature>
<feature type="compositionally biased region" description="Low complexity" evidence="1">
    <location>
        <begin position="64"/>
        <end position="75"/>
    </location>
</feature>
<evidence type="ECO:0000256" key="1">
    <source>
        <dbReference type="SAM" id="MobiDB-lite"/>
    </source>
</evidence>
<accession>A0A1H0CTZ5</accession>
<keyword evidence="2" id="KW-1133">Transmembrane helix</keyword>
<organism evidence="3 4">
    <name type="scientific">Streptomyces wuyuanensis</name>
    <dbReference type="NCBI Taxonomy" id="1196353"/>
    <lineage>
        <taxon>Bacteria</taxon>
        <taxon>Bacillati</taxon>
        <taxon>Actinomycetota</taxon>
        <taxon>Actinomycetes</taxon>
        <taxon>Kitasatosporales</taxon>
        <taxon>Streptomycetaceae</taxon>
        <taxon>Streptomyces</taxon>
    </lineage>
</organism>
<dbReference type="Proteomes" id="UP000199063">
    <property type="component" value="Unassembled WGS sequence"/>
</dbReference>
<feature type="compositionally biased region" description="Gly residues" evidence="1">
    <location>
        <begin position="76"/>
        <end position="87"/>
    </location>
</feature>
<keyword evidence="4" id="KW-1185">Reference proteome</keyword>
<gene>
    <name evidence="3" type="ORF">SAMN05444921_13120</name>
</gene>
<sequence length="87" mass="7895">MGVTVAVVAAAIVLIGAIVWVSRAFAGTRTAGARKGRAGGGVRAGDAGASTWLVTSGSWAAGGSCDASSSSSSSSCGGGGGGCGGGC</sequence>
<dbReference type="RefSeq" id="WP_143041574.1">
    <property type="nucleotide sequence ID" value="NZ_FNHI01000031.1"/>
</dbReference>